<dbReference type="PANTHER" id="PTHR23081">
    <property type="entry name" value="RNA POLYMERASE II CTD PHOSPHATASE"/>
    <property type="match status" value="1"/>
</dbReference>
<comment type="caution">
    <text evidence="11">The sequence shown here is derived from an EMBL/GenBank/DDBJ whole genome shotgun (WGS) entry which is preliminary data.</text>
</comment>
<comment type="catalytic activity">
    <reaction evidence="5">
        <text>O-phospho-L-seryl-[protein] + H2O = L-seryl-[protein] + phosphate</text>
        <dbReference type="Rhea" id="RHEA:20629"/>
        <dbReference type="Rhea" id="RHEA-COMP:9863"/>
        <dbReference type="Rhea" id="RHEA-COMP:11604"/>
        <dbReference type="ChEBI" id="CHEBI:15377"/>
        <dbReference type="ChEBI" id="CHEBI:29999"/>
        <dbReference type="ChEBI" id="CHEBI:43474"/>
        <dbReference type="ChEBI" id="CHEBI:83421"/>
        <dbReference type="EC" id="3.1.3.16"/>
    </reaction>
</comment>
<keyword evidence="3" id="KW-0378">Hydrolase</keyword>
<comment type="catalytic activity">
    <reaction evidence="6">
        <text>O-phospho-L-threonyl-[protein] + H2O = L-threonyl-[protein] + phosphate</text>
        <dbReference type="Rhea" id="RHEA:47004"/>
        <dbReference type="Rhea" id="RHEA-COMP:11060"/>
        <dbReference type="Rhea" id="RHEA-COMP:11605"/>
        <dbReference type="ChEBI" id="CHEBI:15377"/>
        <dbReference type="ChEBI" id="CHEBI:30013"/>
        <dbReference type="ChEBI" id="CHEBI:43474"/>
        <dbReference type="ChEBI" id="CHEBI:61977"/>
        <dbReference type="EC" id="3.1.3.16"/>
    </reaction>
</comment>
<evidence type="ECO:0000256" key="4">
    <source>
        <dbReference type="ARBA" id="ARBA00023242"/>
    </source>
</evidence>
<sequence>MSRLGFNKSVVYHGEACLGELDVIHTGDKNFQFPNNEIRIHHLSQVSERCPPLSVLLTISSFSVRCKLESSSPVRQPLLIDLHATCFYELKTAVVVIGDEEIHLVAMPSKLKKFPCFWCCLVPAQLYNACLGMLNMRCLAIVFDLDETLIVANTMKSFEDRIEVLTGWIGQESDSIRVSGMTSELKRFVEDRALLKQYIENNSVTDNGQTYNVKLEEVHMNAAGNERVVRPVIRLPEKNIVLTRINPEIRDTSVLVRLRPAWEDLRSYLIAKGRKRFEVYVCTMAERDYALEMWRLLDPEAHLIGPKQLLTRVVCVKSGKHLSFFTITNINQQSFSFIITNNQTFISHSYHCIGARKSLLNVFQDRTCHPRMAMVIDDRLKVWDDKDQPRVHVVPAFTPYYAPQAETANAVPVLCVARNVACNVRGGFFKEFDENLLRRLSDHFYEDEVLNLPPVPDVCNYLMSEDASFVPNGNINPLMTEGINGPEVAHKLNQQDARNVATSASNVTTSASNVGTGVELKSEKPQQSVPVTTIYGPPSFKSMIPSEKPSLLGPIQGPRPGHIPIFHGTSSSFSPGFQVPPLVYEPKNEEVFHGYGLQKRNLPQVGLLSGLLQNQASYNSKKNLPDGGNSNFLPPSLSIGVLQEIGQRCGFKVEYRSILSSSKDWQFSYEVLLTGEKVGVGMGKTRKDAQQQAAENALRSLADKYVAYLMSQSETGNKDSDDSGMENGFLFETTDFPESDESLVKDGLPIDEVGIYMFVFIFDLILIRNVRKDKMVISQVSEMRRSSNFTGQQLQKPANSSRLTESTSKNSKEELPQNSLDSSSSRNQQQQKKWNRVV</sequence>
<proteinExistence type="predicted"/>
<dbReference type="Pfam" id="PF03031">
    <property type="entry name" value="NIF"/>
    <property type="match status" value="1"/>
</dbReference>
<dbReference type="SUPFAM" id="SSF54768">
    <property type="entry name" value="dsRNA-binding domain-like"/>
    <property type="match status" value="1"/>
</dbReference>
<dbReference type="GO" id="GO:0005634">
    <property type="term" value="C:nucleus"/>
    <property type="evidence" value="ECO:0007669"/>
    <property type="project" value="UniProtKB-SubCell"/>
</dbReference>
<dbReference type="InterPro" id="IPR014720">
    <property type="entry name" value="dsRBD_dom"/>
</dbReference>
<evidence type="ECO:0000313" key="12">
    <source>
        <dbReference type="Proteomes" id="UP000235145"/>
    </source>
</evidence>
<dbReference type="Pfam" id="PF00035">
    <property type="entry name" value="dsrm"/>
    <property type="match status" value="1"/>
</dbReference>
<evidence type="ECO:0000313" key="11">
    <source>
        <dbReference type="EMBL" id="KAJ0186513.1"/>
    </source>
</evidence>
<gene>
    <name evidence="11" type="ORF">LSAT_V11C900468930</name>
</gene>
<feature type="region of interest" description="Disordered" evidence="8">
    <location>
        <begin position="786"/>
        <end position="838"/>
    </location>
</feature>
<dbReference type="InterPro" id="IPR004274">
    <property type="entry name" value="FCP1_dom"/>
</dbReference>
<evidence type="ECO:0000259" key="10">
    <source>
        <dbReference type="PROSITE" id="PS50969"/>
    </source>
</evidence>
<dbReference type="SMART" id="SM00358">
    <property type="entry name" value="DSRM"/>
    <property type="match status" value="1"/>
</dbReference>
<feature type="domain" description="DRBM" evidence="9">
    <location>
        <begin position="637"/>
        <end position="703"/>
    </location>
</feature>
<dbReference type="PROSITE" id="PS50137">
    <property type="entry name" value="DS_RBD"/>
    <property type="match status" value="1"/>
</dbReference>
<evidence type="ECO:0000256" key="8">
    <source>
        <dbReference type="SAM" id="MobiDB-lite"/>
    </source>
</evidence>
<evidence type="ECO:0000256" key="1">
    <source>
        <dbReference type="ARBA" id="ARBA00004123"/>
    </source>
</evidence>
<dbReference type="EMBL" id="NBSK02000009">
    <property type="protein sequence ID" value="KAJ0186513.1"/>
    <property type="molecule type" value="Genomic_DNA"/>
</dbReference>
<dbReference type="Gene3D" id="3.40.50.1000">
    <property type="entry name" value="HAD superfamily/HAD-like"/>
    <property type="match status" value="1"/>
</dbReference>
<name>A0A9R1UGA0_LACSA</name>
<organism evidence="11 12">
    <name type="scientific">Lactuca sativa</name>
    <name type="common">Garden lettuce</name>
    <dbReference type="NCBI Taxonomy" id="4236"/>
    <lineage>
        <taxon>Eukaryota</taxon>
        <taxon>Viridiplantae</taxon>
        <taxon>Streptophyta</taxon>
        <taxon>Embryophyta</taxon>
        <taxon>Tracheophyta</taxon>
        <taxon>Spermatophyta</taxon>
        <taxon>Magnoliopsida</taxon>
        <taxon>eudicotyledons</taxon>
        <taxon>Gunneridae</taxon>
        <taxon>Pentapetalae</taxon>
        <taxon>asterids</taxon>
        <taxon>campanulids</taxon>
        <taxon>Asterales</taxon>
        <taxon>Asteraceae</taxon>
        <taxon>Cichorioideae</taxon>
        <taxon>Cichorieae</taxon>
        <taxon>Lactucinae</taxon>
        <taxon>Lactuca</taxon>
    </lineage>
</organism>
<keyword evidence="12" id="KW-1185">Reference proteome</keyword>
<comment type="subcellular location">
    <subcellularLocation>
        <location evidence="1">Nucleus</location>
    </subcellularLocation>
</comment>
<accession>A0A9R1UGA0</accession>
<dbReference type="GO" id="GO:0003723">
    <property type="term" value="F:RNA binding"/>
    <property type="evidence" value="ECO:0007669"/>
    <property type="project" value="UniProtKB-UniRule"/>
</dbReference>
<dbReference type="CDD" id="cd10845">
    <property type="entry name" value="DSRM_RNAse_III_family"/>
    <property type="match status" value="1"/>
</dbReference>
<feature type="domain" description="FCP1 homology" evidence="10">
    <location>
        <begin position="134"/>
        <end position="417"/>
    </location>
</feature>
<dbReference type="InterPro" id="IPR023214">
    <property type="entry name" value="HAD_sf"/>
</dbReference>
<dbReference type="InterPro" id="IPR039189">
    <property type="entry name" value="Fcp1"/>
</dbReference>
<feature type="compositionally biased region" description="Low complexity" evidence="8">
    <location>
        <begin position="817"/>
        <end position="831"/>
    </location>
</feature>
<keyword evidence="4" id="KW-0539">Nucleus</keyword>
<evidence type="ECO:0000259" key="9">
    <source>
        <dbReference type="PROSITE" id="PS50137"/>
    </source>
</evidence>
<dbReference type="SMART" id="SM00577">
    <property type="entry name" value="CPDc"/>
    <property type="match status" value="1"/>
</dbReference>
<reference evidence="11 12" key="1">
    <citation type="journal article" date="2017" name="Nat. Commun.">
        <title>Genome assembly with in vitro proximity ligation data and whole-genome triplication in lettuce.</title>
        <authorList>
            <person name="Reyes-Chin-Wo S."/>
            <person name="Wang Z."/>
            <person name="Yang X."/>
            <person name="Kozik A."/>
            <person name="Arikit S."/>
            <person name="Song C."/>
            <person name="Xia L."/>
            <person name="Froenicke L."/>
            <person name="Lavelle D.O."/>
            <person name="Truco M.J."/>
            <person name="Xia R."/>
            <person name="Zhu S."/>
            <person name="Xu C."/>
            <person name="Xu H."/>
            <person name="Xu X."/>
            <person name="Cox K."/>
            <person name="Korf I."/>
            <person name="Meyers B.C."/>
            <person name="Michelmore R.W."/>
        </authorList>
    </citation>
    <scope>NUCLEOTIDE SEQUENCE [LARGE SCALE GENOMIC DNA]</scope>
    <source>
        <strain evidence="12">cv. Salinas</strain>
        <tissue evidence="11">Seedlings</tissue>
    </source>
</reference>
<dbReference type="AlphaFoldDB" id="A0A9R1UGA0"/>
<dbReference type="FunFam" id="3.30.160.20:FF:000035">
    <property type="entry name" value="RNA polymerase II C-terminal domain phosphatase-like 2"/>
    <property type="match status" value="1"/>
</dbReference>
<evidence type="ECO:0000256" key="7">
    <source>
        <dbReference type="PROSITE-ProRule" id="PRU00266"/>
    </source>
</evidence>
<dbReference type="Gene3D" id="3.30.160.20">
    <property type="match status" value="1"/>
</dbReference>
<evidence type="ECO:0000256" key="6">
    <source>
        <dbReference type="ARBA" id="ARBA00048336"/>
    </source>
</evidence>
<dbReference type="PANTHER" id="PTHR23081:SF24">
    <property type="entry name" value="RNA POLYMERASE II C-TERMINAL DOMAIN PHOSPHATASE-LIKE 2"/>
    <property type="match status" value="1"/>
</dbReference>
<dbReference type="SUPFAM" id="SSF56784">
    <property type="entry name" value="HAD-like"/>
    <property type="match status" value="1"/>
</dbReference>
<dbReference type="EC" id="3.1.3.16" evidence="2"/>
<dbReference type="PROSITE" id="PS50969">
    <property type="entry name" value="FCP1"/>
    <property type="match status" value="1"/>
</dbReference>
<feature type="compositionally biased region" description="Polar residues" evidence="8">
    <location>
        <begin position="786"/>
        <end position="809"/>
    </location>
</feature>
<protein>
    <recommendedName>
        <fullName evidence="2">protein-serine/threonine phosphatase</fullName>
        <ecNumber evidence="2">3.1.3.16</ecNumber>
    </recommendedName>
</protein>
<evidence type="ECO:0000256" key="2">
    <source>
        <dbReference type="ARBA" id="ARBA00013081"/>
    </source>
</evidence>
<keyword evidence="7" id="KW-0694">RNA-binding</keyword>
<dbReference type="GO" id="GO:0008420">
    <property type="term" value="F:RNA polymerase II CTD heptapeptide repeat phosphatase activity"/>
    <property type="evidence" value="ECO:0000318"/>
    <property type="project" value="GO_Central"/>
</dbReference>
<dbReference type="Proteomes" id="UP000235145">
    <property type="component" value="Unassembled WGS sequence"/>
</dbReference>
<evidence type="ECO:0000256" key="5">
    <source>
        <dbReference type="ARBA" id="ARBA00047761"/>
    </source>
</evidence>
<dbReference type="InterPro" id="IPR036412">
    <property type="entry name" value="HAD-like_sf"/>
</dbReference>
<evidence type="ECO:0000256" key="3">
    <source>
        <dbReference type="ARBA" id="ARBA00022801"/>
    </source>
</evidence>